<sequence length="213" mass="24599">MNKKENKQLRGVITREKILTTALELFKKRGYNKVTVDEIILASETSKGSFYQHFPSKASIFLYQFSKADEYYTEISKNIQNDLLELTKIEYFSLEVLDFLDKDMGKELMRVIYSSAIESNEHTFFINANRPLFKIIRTYIEKAFSNNEIKNGYSLDEVYTTLIQGIMGIIYHWGINDNITSLKQVGQPLLSAIIIGFKTPSNIITSTEEKPSY</sequence>
<dbReference type="PRINTS" id="PR00455">
    <property type="entry name" value="HTHTETR"/>
</dbReference>
<dbReference type="AlphaFoldDB" id="W4ENZ8"/>
<keyword evidence="1 2" id="KW-0238">DNA-binding</keyword>
<dbReference type="InterPro" id="IPR036271">
    <property type="entry name" value="Tet_transcr_reg_TetR-rel_C_sf"/>
</dbReference>
<dbReference type="InterPro" id="IPR009057">
    <property type="entry name" value="Homeodomain-like_sf"/>
</dbReference>
<dbReference type="PANTHER" id="PTHR43479:SF11">
    <property type="entry name" value="ACREF_ENVCD OPERON REPRESSOR-RELATED"/>
    <property type="match status" value="1"/>
</dbReference>
<evidence type="ECO:0000256" key="1">
    <source>
        <dbReference type="ARBA" id="ARBA00023125"/>
    </source>
</evidence>
<dbReference type="InterPro" id="IPR001647">
    <property type="entry name" value="HTH_TetR"/>
</dbReference>
<dbReference type="InterPro" id="IPR050624">
    <property type="entry name" value="HTH-type_Tx_Regulator"/>
</dbReference>
<dbReference type="GO" id="GO:0003677">
    <property type="term" value="F:DNA binding"/>
    <property type="evidence" value="ECO:0007669"/>
    <property type="project" value="UniProtKB-UniRule"/>
</dbReference>
<dbReference type="eggNOG" id="COG1309">
    <property type="taxonomic scope" value="Bacteria"/>
</dbReference>
<dbReference type="Pfam" id="PF00440">
    <property type="entry name" value="TetR_N"/>
    <property type="match status" value="1"/>
</dbReference>
<name>W4ENZ8_9BACL</name>
<comment type="caution">
    <text evidence="4">The sequence shown here is derived from an EMBL/GenBank/DDBJ whole genome shotgun (WGS) entry which is preliminary data.</text>
</comment>
<evidence type="ECO:0000256" key="2">
    <source>
        <dbReference type="PROSITE-ProRule" id="PRU00335"/>
    </source>
</evidence>
<dbReference type="SUPFAM" id="SSF48498">
    <property type="entry name" value="Tetracyclin repressor-like, C-terminal domain"/>
    <property type="match status" value="1"/>
</dbReference>
<evidence type="ECO:0000313" key="4">
    <source>
        <dbReference type="EMBL" id="ETT82333.1"/>
    </source>
</evidence>
<feature type="domain" description="HTH tetR-type" evidence="3">
    <location>
        <begin position="12"/>
        <end position="72"/>
    </location>
</feature>
<dbReference type="SUPFAM" id="SSF46689">
    <property type="entry name" value="Homeodomain-like"/>
    <property type="match status" value="1"/>
</dbReference>
<dbReference type="PANTHER" id="PTHR43479">
    <property type="entry name" value="ACREF/ENVCD OPERON REPRESSOR-RELATED"/>
    <property type="match status" value="1"/>
</dbReference>
<proteinExistence type="predicted"/>
<accession>W4ENZ8</accession>
<feature type="DNA-binding region" description="H-T-H motif" evidence="2">
    <location>
        <begin position="35"/>
        <end position="54"/>
    </location>
</feature>
<keyword evidence="5" id="KW-1185">Reference proteome</keyword>
<evidence type="ECO:0000259" key="3">
    <source>
        <dbReference type="PROSITE" id="PS50977"/>
    </source>
</evidence>
<dbReference type="PROSITE" id="PS50977">
    <property type="entry name" value="HTH_TETR_2"/>
    <property type="match status" value="1"/>
</dbReference>
<dbReference type="RefSeq" id="WP_038187028.1">
    <property type="nucleotide sequence ID" value="NZ_ASQA01000034.1"/>
</dbReference>
<gene>
    <name evidence="4" type="ORF">C176_15122</name>
</gene>
<dbReference type="Gene3D" id="1.10.357.10">
    <property type="entry name" value="Tetracycline Repressor, domain 2"/>
    <property type="match status" value="1"/>
</dbReference>
<protein>
    <submittedName>
        <fullName evidence="4">TetR/AcrR family transcriptional regulator</fullName>
    </submittedName>
</protein>
<reference evidence="4 5" key="1">
    <citation type="journal article" date="2014" name="BMC Genomics">
        <title>Genomic comparison of sporeforming bacilli isolated from milk.</title>
        <authorList>
            <person name="Moreno Switt A.I."/>
            <person name="Andrus A.D."/>
            <person name="Ranieri M.L."/>
            <person name="Orsi R.H."/>
            <person name="Ivy R."/>
            <person name="den Bakker H.C."/>
            <person name="Martin N.H."/>
            <person name="Wiedmann M."/>
            <person name="Boor K.J."/>
        </authorList>
    </citation>
    <scope>NUCLEOTIDE SEQUENCE [LARGE SCALE GENOMIC DNA]</scope>
    <source>
        <strain evidence="4 5">FSL R5-213</strain>
    </source>
</reference>
<evidence type="ECO:0000313" key="5">
    <source>
        <dbReference type="Proteomes" id="UP000019062"/>
    </source>
</evidence>
<organism evidence="4 5">
    <name type="scientific">Viridibacillus arenosi FSL R5-213</name>
    <dbReference type="NCBI Taxonomy" id="1227360"/>
    <lineage>
        <taxon>Bacteria</taxon>
        <taxon>Bacillati</taxon>
        <taxon>Bacillota</taxon>
        <taxon>Bacilli</taxon>
        <taxon>Bacillales</taxon>
        <taxon>Caryophanaceae</taxon>
        <taxon>Viridibacillus</taxon>
    </lineage>
</organism>
<dbReference type="Proteomes" id="UP000019062">
    <property type="component" value="Unassembled WGS sequence"/>
</dbReference>
<dbReference type="EMBL" id="ASQA01000034">
    <property type="protein sequence ID" value="ETT82333.1"/>
    <property type="molecule type" value="Genomic_DNA"/>
</dbReference>